<evidence type="ECO:0000256" key="5">
    <source>
        <dbReference type="ARBA" id="ARBA00022759"/>
    </source>
</evidence>
<dbReference type="EC" id="3.1.21.10" evidence="13"/>
<dbReference type="PIRSF" id="PIRSF037785">
    <property type="entry name" value="RecU"/>
    <property type="match status" value="1"/>
</dbReference>
<feature type="binding site" evidence="13">
    <location>
        <position position="60"/>
    </location>
    <ligand>
        <name>Mg(2+)</name>
        <dbReference type="ChEBI" id="CHEBI:18420"/>
    </ligand>
</feature>
<dbReference type="AlphaFoldDB" id="A0A2U3LGZ9"/>
<keyword evidence="6 13" id="KW-0227">DNA damage</keyword>
<dbReference type="HAMAP" id="MF_00130">
    <property type="entry name" value="RecU"/>
    <property type="match status" value="1"/>
</dbReference>
<accession>A0A2U3LGZ9</accession>
<evidence type="ECO:0000256" key="11">
    <source>
        <dbReference type="ARBA" id="ARBA00023447"/>
    </source>
</evidence>
<dbReference type="InterPro" id="IPR004612">
    <property type="entry name" value="Resolv_RecU"/>
</dbReference>
<evidence type="ECO:0000256" key="1">
    <source>
        <dbReference type="ARBA" id="ARBA00004496"/>
    </source>
</evidence>
<comment type="subcellular location">
    <subcellularLocation>
        <location evidence="1 13">Cytoplasm</location>
    </subcellularLocation>
</comment>
<evidence type="ECO:0000256" key="7">
    <source>
        <dbReference type="ARBA" id="ARBA00022801"/>
    </source>
</evidence>
<feature type="binding site" evidence="13">
    <location>
        <position position="74"/>
    </location>
    <ligand>
        <name>Mg(2+)</name>
        <dbReference type="ChEBI" id="CHEBI:18420"/>
    </ligand>
</feature>
<dbReference type="OrthoDB" id="9783592at2"/>
<feature type="binding site" evidence="13">
    <location>
        <position position="93"/>
    </location>
    <ligand>
        <name>Mg(2+)</name>
        <dbReference type="ChEBI" id="CHEBI:18420"/>
    </ligand>
</feature>
<dbReference type="CDD" id="cd22354">
    <property type="entry name" value="RecU-like"/>
    <property type="match status" value="1"/>
</dbReference>
<keyword evidence="5 13" id="KW-0255">Endonuclease</keyword>
<sequence length="170" mass="19416">MSNTLYANRGKGLEQLIEHANEQYQAKGDALIQKVWVPWKVIWSKGKVTSAYPSEKSTIDYIGVVKGRAPVAFDAKQCHDQKRFPLSNIEPHQIEFLKNWQAQGGTSFLLIEMTTKYKIYRLELDELMRFWNDALSGGRKSIPISEFDGFNVVCQCGGVVLDYLELYGDF</sequence>
<dbReference type="SUPFAM" id="SSF52980">
    <property type="entry name" value="Restriction endonuclease-like"/>
    <property type="match status" value="1"/>
</dbReference>
<keyword evidence="2 13" id="KW-0963">Cytoplasm</keyword>
<keyword evidence="9 13" id="KW-0233">DNA recombination</keyword>
<comment type="similarity">
    <text evidence="11 13">Belongs to the RecU family.</text>
</comment>
<comment type="cofactor">
    <cofactor evidence="13">
        <name>Mg(2+)</name>
        <dbReference type="ChEBI" id="CHEBI:18420"/>
    </cofactor>
    <text evidence="13">Binds 1 Mg(2+) ion per subunit.</text>
</comment>
<organism evidence="14 15">
    <name type="scientific">Candidatus Desulfosporosinus infrequens</name>
    <dbReference type="NCBI Taxonomy" id="2043169"/>
    <lineage>
        <taxon>Bacteria</taxon>
        <taxon>Bacillati</taxon>
        <taxon>Bacillota</taxon>
        <taxon>Clostridia</taxon>
        <taxon>Eubacteriales</taxon>
        <taxon>Desulfitobacteriaceae</taxon>
        <taxon>Desulfosporosinus</taxon>
    </lineage>
</organism>
<comment type="catalytic activity">
    <reaction evidence="13">
        <text>Endonucleolytic cleavage at a junction such as a reciprocal single-stranded crossover between two homologous DNA duplexes (Holliday junction).</text>
        <dbReference type="EC" id="3.1.21.10"/>
    </reaction>
</comment>
<name>A0A2U3LGZ9_9FIRM</name>
<evidence type="ECO:0000256" key="13">
    <source>
        <dbReference type="HAMAP-Rule" id="MF_00130"/>
    </source>
</evidence>
<dbReference type="EMBL" id="OMOF01000445">
    <property type="protein sequence ID" value="SPF51168.1"/>
    <property type="molecule type" value="Genomic_DNA"/>
</dbReference>
<gene>
    <name evidence="13 14" type="primary">recU</name>
    <name evidence="14" type="ORF">SBF1_50052</name>
</gene>
<evidence type="ECO:0000256" key="4">
    <source>
        <dbReference type="ARBA" id="ARBA00022723"/>
    </source>
</evidence>
<dbReference type="InterPro" id="IPR011856">
    <property type="entry name" value="tRNA_endonuc-like_dom_sf"/>
</dbReference>
<dbReference type="Gene3D" id="3.40.1350.10">
    <property type="match status" value="1"/>
</dbReference>
<keyword evidence="7 13" id="KW-0378">Hydrolase</keyword>
<keyword evidence="8 13" id="KW-0460">Magnesium</keyword>
<evidence type="ECO:0000256" key="9">
    <source>
        <dbReference type="ARBA" id="ARBA00023172"/>
    </source>
</evidence>
<evidence type="ECO:0000256" key="6">
    <source>
        <dbReference type="ARBA" id="ARBA00022763"/>
    </source>
</evidence>
<proteinExistence type="inferred from homology"/>
<feature type="site" description="Transition state stabilizer" evidence="13">
    <location>
        <position position="76"/>
    </location>
</feature>
<evidence type="ECO:0000256" key="3">
    <source>
        <dbReference type="ARBA" id="ARBA00022722"/>
    </source>
</evidence>
<dbReference type="GO" id="GO:0006281">
    <property type="term" value="P:DNA repair"/>
    <property type="evidence" value="ECO:0007669"/>
    <property type="project" value="UniProtKB-UniRule"/>
</dbReference>
<dbReference type="GO" id="GO:0007059">
    <property type="term" value="P:chromosome segregation"/>
    <property type="evidence" value="ECO:0007669"/>
    <property type="project" value="UniProtKB-UniRule"/>
</dbReference>
<evidence type="ECO:0000256" key="8">
    <source>
        <dbReference type="ARBA" id="ARBA00022842"/>
    </source>
</evidence>
<dbReference type="InterPro" id="IPR011335">
    <property type="entry name" value="Restrct_endonuc-II-like"/>
</dbReference>
<keyword evidence="10 13" id="KW-0234">DNA repair</keyword>
<evidence type="ECO:0000313" key="15">
    <source>
        <dbReference type="Proteomes" id="UP000238916"/>
    </source>
</evidence>
<dbReference type="GO" id="GO:0003676">
    <property type="term" value="F:nucleic acid binding"/>
    <property type="evidence" value="ECO:0007669"/>
    <property type="project" value="InterPro"/>
</dbReference>
<evidence type="ECO:0000313" key="14">
    <source>
        <dbReference type="EMBL" id="SPF51168.1"/>
    </source>
</evidence>
<evidence type="ECO:0000256" key="2">
    <source>
        <dbReference type="ARBA" id="ARBA00022490"/>
    </source>
</evidence>
<comment type="function">
    <text evidence="13">Endonuclease that resolves Holliday junction intermediates in genetic recombination. Cleaves mobile four-strand junctions by introducing symmetrical nicks in paired strands. Promotes annealing of linear ssDNA with homologous dsDNA. Required for DNA repair, homologous recombination and chromosome segregation.</text>
</comment>
<dbReference type="Pfam" id="PF03838">
    <property type="entry name" value="RecU"/>
    <property type="match status" value="1"/>
</dbReference>
<dbReference type="GO" id="GO:0006310">
    <property type="term" value="P:DNA recombination"/>
    <property type="evidence" value="ECO:0007669"/>
    <property type="project" value="UniProtKB-UniRule"/>
</dbReference>
<dbReference type="GO" id="GO:0000287">
    <property type="term" value="F:magnesium ion binding"/>
    <property type="evidence" value="ECO:0007669"/>
    <property type="project" value="UniProtKB-UniRule"/>
</dbReference>
<keyword evidence="4 13" id="KW-0479">Metal-binding</keyword>
<dbReference type="GO" id="GO:0008821">
    <property type="term" value="F:crossover junction DNA endonuclease activity"/>
    <property type="evidence" value="ECO:0007669"/>
    <property type="project" value="UniProtKB-EC"/>
</dbReference>
<dbReference type="GO" id="GO:0005737">
    <property type="term" value="C:cytoplasm"/>
    <property type="evidence" value="ECO:0007669"/>
    <property type="project" value="UniProtKB-SubCell"/>
</dbReference>
<evidence type="ECO:0000256" key="12">
    <source>
        <dbReference type="ARBA" id="ARBA00029523"/>
    </source>
</evidence>
<protein>
    <recommendedName>
        <fullName evidence="12 13">Holliday junction resolvase RecU</fullName>
        <ecNumber evidence="13">3.1.21.10</ecNumber>
    </recommendedName>
    <alternativeName>
        <fullName evidence="13">Recombination protein U homolog</fullName>
    </alternativeName>
</protein>
<dbReference type="Proteomes" id="UP000238916">
    <property type="component" value="Unassembled WGS sequence"/>
</dbReference>
<feature type="binding site" evidence="13">
    <location>
        <position position="58"/>
    </location>
    <ligand>
        <name>Mg(2+)</name>
        <dbReference type="ChEBI" id="CHEBI:18420"/>
    </ligand>
</feature>
<evidence type="ECO:0000256" key="10">
    <source>
        <dbReference type="ARBA" id="ARBA00023204"/>
    </source>
</evidence>
<keyword evidence="3 13" id="KW-0540">Nuclease</keyword>
<reference evidence="15" key="1">
    <citation type="submission" date="2018-02" db="EMBL/GenBank/DDBJ databases">
        <authorList>
            <person name="Hausmann B."/>
        </authorList>
    </citation>
    <scope>NUCLEOTIDE SEQUENCE [LARGE SCALE GENOMIC DNA]</scope>
    <source>
        <strain evidence="15">Peat soil MAG SbF1</strain>
    </source>
</reference>